<proteinExistence type="predicted"/>
<keyword evidence="3" id="KW-1185">Reference proteome</keyword>
<name>A0A919AWG4_9ACTN</name>
<accession>A0A919AWG4</accession>
<feature type="compositionally biased region" description="Low complexity" evidence="1">
    <location>
        <begin position="84"/>
        <end position="102"/>
    </location>
</feature>
<evidence type="ECO:0000256" key="1">
    <source>
        <dbReference type="SAM" id="MobiDB-lite"/>
    </source>
</evidence>
<feature type="region of interest" description="Disordered" evidence="1">
    <location>
        <begin position="1"/>
        <end position="40"/>
    </location>
</feature>
<reference evidence="2" key="2">
    <citation type="submission" date="2020-09" db="EMBL/GenBank/DDBJ databases">
        <authorList>
            <person name="Sun Q."/>
            <person name="Ohkuma M."/>
        </authorList>
    </citation>
    <scope>NUCLEOTIDE SEQUENCE</scope>
    <source>
        <strain evidence="2">JCM 4477</strain>
    </source>
</reference>
<evidence type="ECO:0000313" key="2">
    <source>
        <dbReference type="EMBL" id="GHF28126.1"/>
    </source>
</evidence>
<organism evidence="2 3">
    <name type="scientific">Streptomyces fumanus</name>
    <dbReference type="NCBI Taxonomy" id="67302"/>
    <lineage>
        <taxon>Bacteria</taxon>
        <taxon>Bacillati</taxon>
        <taxon>Actinomycetota</taxon>
        <taxon>Actinomycetes</taxon>
        <taxon>Kitasatosporales</taxon>
        <taxon>Streptomycetaceae</taxon>
        <taxon>Streptomyces</taxon>
    </lineage>
</organism>
<dbReference type="AlphaFoldDB" id="A0A919AWG4"/>
<dbReference type="EMBL" id="BNBI01000017">
    <property type="protein sequence ID" value="GHF28126.1"/>
    <property type="molecule type" value="Genomic_DNA"/>
</dbReference>
<sequence>MTVVGRSAAGGGHHGDAGQGSGGEQAGQPPDGAEGRAHAKFSILHRVGSEGLREPLWERSHNGRPAPYGNRCPPHQTIAGSASAPPETTGAAPRRRPAVAARIGSSASVTARTRRATRLLRGACYGGSPVSGLP</sequence>
<feature type="region of interest" description="Disordered" evidence="1">
    <location>
        <begin position="54"/>
        <end position="109"/>
    </location>
</feature>
<gene>
    <name evidence="2" type="ORF">GCM10018772_62260</name>
</gene>
<dbReference type="Proteomes" id="UP000630718">
    <property type="component" value="Unassembled WGS sequence"/>
</dbReference>
<comment type="caution">
    <text evidence="2">The sequence shown here is derived from an EMBL/GenBank/DDBJ whole genome shotgun (WGS) entry which is preliminary data.</text>
</comment>
<protein>
    <submittedName>
        <fullName evidence="2">Uncharacterized protein</fullName>
    </submittedName>
</protein>
<evidence type="ECO:0000313" key="3">
    <source>
        <dbReference type="Proteomes" id="UP000630718"/>
    </source>
</evidence>
<feature type="compositionally biased region" description="Gly residues" evidence="1">
    <location>
        <begin position="8"/>
        <end position="25"/>
    </location>
</feature>
<reference evidence="2" key="1">
    <citation type="journal article" date="2014" name="Int. J. Syst. Evol. Microbiol.">
        <title>Complete genome sequence of Corynebacterium casei LMG S-19264T (=DSM 44701T), isolated from a smear-ripened cheese.</title>
        <authorList>
            <consortium name="US DOE Joint Genome Institute (JGI-PGF)"/>
            <person name="Walter F."/>
            <person name="Albersmeier A."/>
            <person name="Kalinowski J."/>
            <person name="Ruckert C."/>
        </authorList>
    </citation>
    <scope>NUCLEOTIDE SEQUENCE</scope>
    <source>
        <strain evidence="2">JCM 4477</strain>
    </source>
</reference>